<accession>A0ABW2USM1</accession>
<name>A0ABW2USM1_9RHOB</name>
<dbReference type="SUPFAM" id="SSF46626">
    <property type="entry name" value="Cytochrome c"/>
    <property type="match status" value="1"/>
</dbReference>
<keyword evidence="5" id="KW-1133">Transmembrane helix</keyword>
<dbReference type="Pfam" id="PF00034">
    <property type="entry name" value="Cytochrom_C"/>
    <property type="match status" value="1"/>
</dbReference>
<dbReference type="Gene3D" id="1.10.760.10">
    <property type="entry name" value="Cytochrome c-like domain"/>
    <property type="match status" value="1"/>
</dbReference>
<keyword evidence="5" id="KW-0472">Membrane</keyword>
<keyword evidence="8" id="KW-1185">Reference proteome</keyword>
<keyword evidence="1 4" id="KW-0349">Heme</keyword>
<feature type="transmembrane region" description="Helical" evidence="5">
    <location>
        <begin position="6"/>
        <end position="25"/>
    </location>
</feature>
<feature type="domain" description="Cytochrome c" evidence="6">
    <location>
        <begin position="61"/>
        <end position="147"/>
    </location>
</feature>
<evidence type="ECO:0000256" key="2">
    <source>
        <dbReference type="ARBA" id="ARBA00022723"/>
    </source>
</evidence>
<sequence length="153" mass="16633">MKQSTLRFIFAVIFGVMGVIALNLWNNGNETSLSVSDLPDLPTELAPAPIVEVVVPASLSETEAMGERAFATFCAACHGTNAAGREDIAPPLVHRIYHPGHHSDEAFHIAVLNGVRAHHWRFGNMPPIEGVTRAEVNTIIAYIRTLQRANGIE</sequence>
<evidence type="ECO:0000256" key="5">
    <source>
        <dbReference type="SAM" id="Phobius"/>
    </source>
</evidence>
<evidence type="ECO:0000313" key="8">
    <source>
        <dbReference type="Proteomes" id="UP001596516"/>
    </source>
</evidence>
<protein>
    <submittedName>
        <fullName evidence="7">C-type cytochrome</fullName>
    </submittedName>
</protein>
<keyword evidence="2 4" id="KW-0479">Metal-binding</keyword>
<evidence type="ECO:0000259" key="6">
    <source>
        <dbReference type="PROSITE" id="PS51007"/>
    </source>
</evidence>
<evidence type="ECO:0000313" key="7">
    <source>
        <dbReference type="EMBL" id="MFC7705978.1"/>
    </source>
</evidence>
<dbReference type="Proteomes" id="UP001596516">
    <property type="component" value="Unassembled WGS sequence"/>
</dbReference>
<dbReference type="RefSeq" id="WP_377406460.1">
    <property type="nucleotide sequence ID" value="NZ_JBHTFQ010000012.1"/>
</dbReference>
<evidence type="ECO:0000256" key="3">
    <source>
        <dbReference type="ARBA" id="ARBA00023004"/>
    </source>
</evidence>
<keyword evidence="3 4" id="KW-0408">Iron</keyword>
<comment type="caution">
    <text evidence="7">The sequence shown here is derived from an EMBL/GenBank/DDBJ whole genome shotgun (WGS) entry which is preliminary data.</text>
</comment>
<evidence type="ECO:0000256" key="4">
    <source>
        <dbReference type="PROSITE-ProRule" id="PRU00433"/>
    </source>
</evidence>
<organism evidence="7 8">
    <name type="scientific">Plastorhodobacter daqingensis</name>
    <dbReference type="NCBI Taxonomy" id="1387281"/>
    <lineage>
        <taxon>Bacteria</taxon>
        <taxon>Pseudomonadati</taxon>
        <taxon>Pseudomonadota</taxon>
        <taxon>Alphaproteobacteria</taxon>
        <taxon>Rhodobacterales</taxon>
        <taxon>Paracoccaceae</taxon>
        <taxon>Plastorhodobacter</taxon>
    </lineage>
</organism>
<dbReference type="PROSITE" id="PS51007">
    <property type="entry name" value="CYTC"/>
    <property type="match status" value="1"/>
</dbReference>
<dbReference type="EMBL" id="JBHTFQ010000012">
    <property type="protein sequence ID" value="MFC7705978.1"/>
    <property type="molecule type" value="Genomic_DNA"/>
</dbReference>
<dbReference type="InterPro" id="IPR009056">
    <property type="entry name" value="Cyt_c-like_dom"/>
</dbReference>
<dbReference type="InterPro" id="IPR036909">
    <property type="entry name" value="Cyt_c-like_dom_sf"/>
</dbReference>
<reference evidence="8" key="1">
    <citation type="journal article" date="2019" name="Int. J. Syst. Evol. Microbiol.">
        <title>The Global Catalogue of Microorganisms (GCM) 10K type strain sequencing project: providing services to taxonomists for standard genome sequencing and annotation.</title>
        <authorList>
            <consortium name="The Broad Institute Genomics Platform"/>
            <consortium name="The Broad Institute Genome Sequencing Center for Infectious Disease"/>
            <person name="Wu L."/>
            <person name="Ma J."/>
        </authorList>
    </citation>
    <scope>NUCLEOTIDE SEQUENCE [LARGE SCALE GENOMIC DNA]</scope>
    <source>
        <strain evidence="8">CGMCC 1.12750</strain>
    </source>
</reference>
<evidence type="ECO:0000256" key="1">
    <source>
        <dbReference type="ARBA" id="ARBA00022617"/>
    </source>
</evidence>
<gene>
    <name evidence="7" type="ORF">ACFQXB_17485</name>
</gene>
<keyword evidence="5" id="KW-0812">Transmembrane</keyword>
<proteinExistence type="predicted"/>